<feature type="region of interest" description="Disordered" evidence="1">
    <location>
        <begin position="125"/>
        <end position="147"/>
    </location>
</feature>
<feature type="compositionally biased region" description="Acidic residues" evidence="1">
    <location>
        <begin position="340"/>
        <end position="352"/>
    </location>
</feature>
<reference evidence="2" key="1">
    <citation type="submission" date="2022-08" db="EMBL/GenBank/DDBJ databases">
        <title>Novel sulphate-reducing endosymbionts in the free-living metamonad Anaeramoeba.</title>
        <authorList>
            <person name="Jerlstrom-Hultqvist J."/>
            <person name="Cepicka I."/>
            <person name="Gallot-Lavallee L."/>
            <person name="Salas-Leiva D."/>
            <person name="Curtis B.A."/>
            <person name="Zahonova K."/>
            <person name="Pipaliya S."/>
            <person name="Dacks J."/>
            <person name="Roger A.J."/>
        </authorList>
    </citation>
    <scope>NUCLEOTIDE SEQUENCE</scope>
    <source>
        <strain evidence="2">Busselton2</strain>
    </source>
</reference>
<feature type="compositionally biased region" description="Polar residues" evidence="1">
    <location>
        <begin position="170"/>
        <end position="196"/>
    </location>
</feature>
<feature type="compositionally biased region" description="Basic residues" evidence="1">
    <location>
        <begin position="125"/>
        <end position="144"/>
    </location>
</feature>
<protein>
    <submittedName>
        <fullName evidence="2">Uncharacterized protein</fullName>
    </submittedName>
</protein>
<feature type="region of interest" description="Disordered" evidence="1">
    <location>
        <begin position="170"/>
        <end position="248"/>
    </location>
</feature>
<dbReference type="AlphaFoldDB" id="A0AAV7YE11"/>
<feature type="compositionally biased region" description="Basic and acidic residues" evidence="1">
    <location>
        <begin position="222"/>
        <end position="248"/>
    </location>
</feature>
<name>A0AAV7YE11_9EUKA</name>
<dbReference type="EMBL" id="JANTQA010000060">
    <property type="protein sequence ID" value="KAJ3428086.1"/>
    <property type="molecule type" value="Genomic_DNA"/>
</dbReference>
<evidence type="ECO:0000313" key="2">
    <source>
        <dbReference type="EMBL" id="KAJ3428086.1"/>
    </source>
</evidence>
<accession>A0AAV7YE11</accession>
<gene>
    <name evidence="2" type="ORF">M0812_25718</name>
</gene>
<feature type="compositionally biased region" description="Acidic residues" evidence="1">
    <location>
        <begin position="211"/>
        <end position="221"/>
    </location>
</feature>
<dbReference type="Proteomes" id="UP001146793">
    <property type="component" value="Unassembled WGS sequence"/>
</dbReference>
<feature type="compositionally biased region" description="Basic and acidic residues" evidence="1">
    <location>
        <begin position="321"/>
        <end position="339"/>
    </location>
</feature>
<feature type="region of interest" description="Disordered" evidence="1">
    <location>
        <begin position="321"/>
        <end position="374"/>
    </location>
</feature>
<proteinExistence type="predicted"/>
<evidence type="ECO:0000256" key="1">
    <source>
        <dbReference type="SAM" id="MobiDB-lite"/>
    </source>
</evidence>
<feature type="compositionally biased region" description="Low complexity" evidence="1">
    <location>
        <begin position="197"/>
        <end position="210"/>
    </location>
</feature>
<evidence type="ECO:0000313" key="3">
    <source>
        <dbReference type="Proteomes" id="UP001146793"/>
    </source>
</evidence>
<comment type="caution">
    <text evidence="2">The sequence shown here is derived from an EMBL/GenBank/DDBJ whole genome shotgun (WGS) entry which is preliminary data.</text>
</comment>
<sequence length="456" mass="55550">MKNFENNENFKKLQEEFQNIRRFKNRLQKLMEMIPGVVEGITIEQLEKNQLNNRSNKRHSKRFFVPQEIKVKRSGIKYLSELTQLKKKSIERGISIFFEKNYRLYNTREYSREWMIFRKEKPIKRKGKVKNRNKQNIKKIKHRSLPTQNFSALKRKKRVISDTQSFNQFSSCEENNRNLSPKLQKTNSFNSLSDSYEINSNQNFSQNQSENENESEYQNENEIEKKKEKEKEKEKEKDKGYGFENEKKITNRSNFVNKIHENENNDQYSYYKHPKINNRPKSFSYYKTRYENQTTLNQMIFPKDQYLENNFLIEKPTVKKDNEKKKRKERERENEKEKEEKEEEEEEEEEEERGAIDIENNNNKNNEELGKNMNNSNTYQRQQLKPFEPQTNLEDLYSSFRLYESDQMDEFQKRFYEITFNNSGTENQLMFDDNIHWSTLGDIWKSENNDIFFDNN</sequence>
<organism evidence="2 3">
    <name type="scientific">Anaeramoeba flamelloides</name>
    <dbReference type="NCBI Taxonomy" id="1746091"/>
    <lineage>
        <taxon>Eukaryota</taxon>
        <taxon>Metamonada</taxon>
        <taxon>Anaeramoebidae</taxon>
        <taxon>Anaeramoeba</taxon>
    </lineage>
</organism>